<dbReference type="EMBL" id="JACBZO010000001">
    <property type="protein sequence ID" value="NYI40943.1"/>
    <property type="molecule type" value="Genomic_DNA"/>
</dbReference>
<accession>A0A7Y9ZB19</accession>
<protein>
    <recommendedName>
        <fullName evidence="3">DUF177 domain-containing protein</fullName>
    </recommendedName>
</protein>
<name>A0A7Y9ZB19_9MICO</name>
<evidence type="ECO:0008006" key="3">
    <source>
        <dbReference type="Google" id="ProtNLM"/>
    </source>
</evidence>
<organism evidence="1 2">
    <name type="scientific">Demequina lutea</name>
    <dbReference type="NCBI Taxonomy" id="431489"/>
    <lineage>
        <taxon>Bacteria</taxon>
        <taxon>Bacillati</taxon>
        <taxon>Actinomycetota</taxon>
        <taxon>Actinomycetes</taxon>
        <taxon>Micrococcales</taxon>
        <taxon>Demequinaceae</taxon>
        <taxon>Demequina</taxon>
    </lineage>
</organism>
<dbReference type="OrthoDB" id="9790372at2"/>
<reference evidence="1 2" key="1">
    <citation type="submission" date="2020-07" db="EMBL/GenBank/DDBJ databases">
        <title>Sequencing the genomes of 1000 actinobacteria strains.</title>
        <authorList>
            <person name="Klenk H.-P."/>
        </authorList>
    </citation>
    <scope>NUCLEOTIDE SEQUENCE [LARGE SCALE GENOMIC DNA]</scope>
    <source>
        <strain evidence="1 2">DSM 19970</strain>
    </source>
</reference>
<proteinExistence type="predicted"/>
<sequence>MEERVAHTPFNASPFRISLRDIVRRPGTHREYDHDFAIPERLGTELIGVPQGSNASLHVQCEVVTDGIWVNGTFTAVAEGECGRCLEDISLDVEVPLQGLFLYPDAGYSAGDVQEDVYDFDGDSLDLEGVVTDAVVTTLPFTPLCDPDCPGLCDQCGVRLADNAGHAHEILDPRWSLLASVKDDLVPSDKEES</sequence>
<comment type="caution">
    <text evidence="1">The sequence shown here is derived from an EMBL/GenBank/DDBJ whole genome shotgun (WGS) entry which is preliminary data.</text>
</comment>
<dbReference type="InterPro" id="IPR003772">
    <property type="entry name" value="YceD"/>
</dbReference>
<evidence type="ECO:0000313" key="2">
    <source>
        <dbReference type="Proteomes" id="UP000547973"/>
    </source>
</evidence>
<dbReference type="AlphaFoldDB" id="A0A7Y9ZB19"/>
<dbReference type="RefSeq" id="WP_083971962.1">
    <property type="nucleotide sequence ID" value="NZ_BBRC01000014.1"/>
</dbReference>
<evidence type="ECO:0000313" key="1">
    <source>
        <dbReference type="EMBL" id="NYI40943.1"/>
    </source>
</evidence>
<dbReference type="Pfam" id="PF02620">
    <property type="entry name" value="YceD"/>
    <property type="match status" value="1"/>
</dbReference>
<dbReference type="Proteomes" id="UP000547973">
    <property type="component" value="Unassembled WGS sequence"/>
</dbReference>
<gene>
    <name evidence="1" type="ORF">BKA03_001062</name>
</gene>
<keyword evidence="2" id="KW-1185">Reference proteome</keyword>